<evidence type="ECO:0000313" key="3">
    <source>
        <dbReference type="Proteomes" id="UP001347796"/>
    </source>
</evidence>
<name>A0AAN8KEZ4_PATCE</name>
<dbReference type="InterPro" id="IPR029526">
    <property type="entry name" value="PGBD"/>
</dbReference>
<evidence type="ECO:0000313" key="2">
    <source>
        <dbReference type="EMBL" id="KAK6192300.1"/>
    </source>
</evidence>
<feature type="domain" description="PiggyBac transposable element-derived protein" evidence="1">
    <location>
        <begin position="7"/>
        <end position="96"/>
    </location>
</feature>
<gene>
    <name evidence="2" type="ORF">SNE40_003792</name>
</gene>
<dbReference type="Pfam" id="PF13843">
    <property type="entry name" value="DDE_Tnp_1_7"/>
    <property type="match status" value="1"/>
</dbReference>
<accession>A0AAN8KEZ4</accession>
<keyword evidence="3" id="KW-1185">Reference proteome</keyword>
<proteinExistence type="predicted"/>
<dbReference type="AlphaFoldDB" id="A0AAN8KEZ4"/>
<reference evidence="2 3" key="1">
    <citation type="submission" date="2024-01" db="EMBL/GenBank/DDBJ databases">
        <title>The genome of the rayed Mediterranean limpet Patella caerulea (Linnaeus, 1758).</title>
        <authorList>
            <person name="Anh-Thu Weber A."/>
            <person name="Halstead-Nussloch G."/>
        </authorList>
    </citation>
    <scope>NUCLEOTIDE SEQUENCE [LARGE SCALE GENOMIC DNA]</scope>
    <source>
        <strain evidence="2">AATW-2023a</strain>
        <tissue evidence="2">Whole specimen</tissue>
    </source>
</reference>
<comment type="caution">
    <text evidence="2">The sequence shown here is derived from an EMBL/GenBank/DDBJ whole genome shotgun (WGS) entry which is preliminary data.</text>
</comment>
<evidence type="ECO:0000259" key="1">
    <source>
        <dbReference type="Pfam" id="PF13843"/>
    </source>
</evidence>
<dbReference type="EMBL" id="JAZGQO010000002">
    <property type="protein sequence ID" value="KAK6192300.1"/>
    <property type="molecule type" value="Genomic_DNA"/>
</dbReference>
<dbReference type="PANTHER" id="PTHR47272:SF1">
    <property type="entry name" value="PIGGYBAC TRANSPOSABLE ELEMENT-DERIVED PROTEIN 3-LIKE"/>
    <property type="match status" value="1"/>
</dbReference>
<dbReference type="PANTHER" id="PTHR47272">
    <property type="entry name" value="DDE_TNP_1_7 DOMAIN-CONTAINING PROTEIN"/>
    <property type="match status" value="1"/>
</dbReference>
<sequence length="98" mass="11089">MSDKDLKKQGRGAYDYRADNNIGIGIIKWNDNKPVTLVTSCAFIQPVGSVGRYDKQEKKRVPVEAPNIIKAYNKHMGGVDLADMAVTLYRTLLRTKRY</sequence>
<protein>
    <recommendedName>
        <fullName evidence="1">PiggyBac transposable element-derived protein domain-containing protein</fullName>
    </recommendedName>
</protein>
<organism evidence="2 3">
    <name type="scientific">Patella caerulea</name>
    <name type="common">Rayed Mediterranean limpet</name>
    <dbReference type="NCBI Taxonomy" id="87958"/>
    <lineage>
        <taxon>Eukaryota</taxon>
        <taxon>Metazoa</taxon>
        <taxon>Spiralia</taxon>
        <taxon>Lophotrochozoa</taxon>
        <taxon>Mollusca</taxon>
        <taxon>Gastropoda</taxon>
        <taxon>Patellogastropoda</taxon>
        <taxon>Patelloidea</taxon>
        <taxon>Patellidae</taxon>
        <taxon>Patella</taxon>
    </lineage>
</organism>
<dbReference type="Proteomes" id="UP001347796">
    <property type="component" value="Unassembled WGS sequence"/>
</dbReference>